<sequence>MIKVNFSHIFWLFQKELKKNKLAKIALFVCIADKVLRAKQYAEPQFQAIQQLVKNGFSGSIYFTQNKGMTQLEYYENLNDALLNYIYAYYSNENKSQDIHSLNLNKIL</sequence>
<name>A0A8S1X503_9CILI</name>
<protein>
    <submittedName>
        <fullName evidence="1">Uncharacterized protein</fullName>
    </submittedName>
</protein>
<gene>
    <name evidence="1" type="ORF">PPENT_87.1.T1100070</name>
</gene>
<evidence type="ECO:0000313" key="1">
    <source>
        <dbReference type="EMBL" id="CAD8195679.1"/>
    </source>
</evidence>
<evidence type="ECO:0000313" key="2">
    <source>
        <dbReference type="Proteomes" id="UP000689195"/>
    </source>
</evidence>
<dbReference type="OrthoDB" id="10263328at2759"/>
<reference evidence="1" key="1">
    <citation type="submission" date="2021-01" db="EMBL/GenBank/DDBJ databases">
        <authorList>
            <consortium name="Genoscope - CEA"/>
            <person name="William W."/>
        </authorList>
    </citation>
    <scope>NUCLEOTIDE SEQUENCE</scope>
</reference>
<accession>A0A8S1X503</accession>
<comment type="caution">
    <text evidence="1">The sequence shown here is derived from an EMBL/GenBank/DDBJ whole genome shotgun (WGS) entry which is preliminary data.</text>
</comment>
<proteinExistence type="predicted"/>
<keyword evidence="2" id="KW-1185">Reference proteome</keyword>
<dbReference type="Proteomes" id="UP000689195">
    <property type="component" value="Unassembled WGS sequence"/>
</dbReference>
<organism evidence="1 2">
    <name type="scientific">Paramecium pentaurelia</name>
    <dbReference type="NCBI Taxonomy" id="43138"/>
    <lineage>
        <taxon>Eukaryota</taxon>
        <taxon>Sar</taxon>
        <taxon>Alveolata</taxon>
        <taxon>Ciliophora</taxon>
        <taxon>Intramacronucleata</taxon>
        <taxon>Oligohymenophorea</taxon>
        <taxon>Peniculida</taxon>
        <taxon>Parameciidae</taxon>
        <taxon>Paramecium</taxon>
    </lineage>
</organism>
<dbReference type="EMBL" id="CAJJDO010000110">
    <property type="protein sequence ID" value="CAD8195679.1"/>
    <property type="molecule type" value="Genomic_DNA"/>
</dbReference>
<dbReference type="AlphaFoldDB" id="A0A8S1X503"/>